<dbReference type="InterPro" id="IPR036259">
    <property type="entry name" value="MFS_trans_sf"/>
</dbReference>
<keyword evidence="4 6" id="KW-1133">Transmembrane helix</keyword>
<dbReference type="HOGENOM" id="CLU_000960_28_2_11"/>
<evidence type="ECO:0000256" key="5">
    <source>
        <dbReference type="ARBA" id="ARBA00023136"/>
    </source>
</evidence>
<dbReference type="AlphaFoldDB" id="A0A0B6TQ19"/>
<feature type="transmembrane region" description="Helical" evidence="6">
    <location>
        <begin position="311"/>
        <end position="333"/>
    </location>
</feature>
<dbReference type="STRING" id="1224162.B840_00300"/>
<dbReference type="Proteomes" id="UP000031928">
    <property type="component" value="Chromosome"/>
</dbReference>
<dbReference type="Pfam" id="PF07690">
    <property type="entry name" value="MFS_1"/>
    <property type="match status" value="1"/>
</dbReference>
<feature type="transmembrane region" description="Helical" evidence="6">
    <location>
        <begin position="369"/>
        <end position="396"/>
    </location>
</feature>
<gene>
    <name evidence="8" type="ORF">B840_00300</name>
</gene>
<feature type="transmembrane region" description="Helical" evidence="6">
    <location>
        <begin position="233"/>
        <end position="254"/>
    </location>
</feature>
<feature type="domain" description="Major facilitator superfamily (MFS) profile" evidence="7">
    <location>
        <begin position="16"/>
        <end position="465"/>
    </location>
</feature>
<accession>A0A0B6TQ19</accession>
<dbReference type="PROSITE" id="PS50850">
    <property type="entry name" value="MFS"/>
    <property type="match status" value="1"/>
</dbReference>
<evidence type="ECO:0000256" key="6">
    <source>
        <dbReference type="SAM" id="Phobius"/>
    </source>
</evidence>
<feature type="transmembrane region" description="Helical" evidence="6">
    <location>
        <begin position="275"/>
        <end position="299"/>
    </location>
</feature>
<feature type="transmembrane region" description="Helical" evidence="6">
    <location>
        <begin position="150"/>
        <end position="169"/>
    </location>
</feature>
<protein>
    <submittedName>
        <fullName evidence="8">Putative major facilitator superfamily transporter</fullName>
    </submittedName>
</protein>
<organism evidence="8 9">
    <name type="scientific">Corynebacterium marinum DSM 44953</name>
    <dbReference type="NCBI Taxonomy" id="1224162"/>
    <lineage>
        <taxon>Bacteria</taxon>
        <taxon>Bacillati</taxon>
        <taxon>Actinomycetota</taxon>
        <taxon>Actinomycetes</taxon>
        <taxon>Mycobacteriales</taxon>
        <taxon>Corynebacteriaceae</taxon>
        <taxon>Corynebacterium</taxon>
    </lineage>
</organism>
<keyword evidence="3 6" id="KW-0812">Transmembrane</keyword>
<dbReference type="SUPFAM" id="SSF103473">
    <property type="entry name" value="MFS general substrate transporter"/>
    <property type="match status" value="1"/>
</dbReference>
<feature type="transmembrane region" description="Helical" evidence="6">
    <location>
        <begin position="209"/>
        <end position="227"/>
    </location>
</feature>
<dbReference type="GO" id="GO:0005886">
    <property type="term" value="C:plasma membrane"/>
    <property type="evidence" value="ECO:0007669"/>
    <property type="project" value="UniProtKB-SubCell"/>
</dbReference>
<feature type="transmembrane region" description="Helical" evidence="6">
    <location>
        <begin position="86"/>
        <end position="104"/>
    </location>
</feature>
<evidence type="ECO:0000256" key="1">
    <source>
        <dbReference type="ARBA" id="ARBA00004651"/>
    </source>
</evidence>
<proteinExistence type="predicted"/>
<dbReference type="OrthoDB" id="9812221at2"/>
<reference evidence="8 9" key="1">
    <citation type="submission" date="2014-05" db="EMBL/GenBank/DDBJ databases">
        <title>Complete genome sequence of Corynebacterium marinum DSM 44953.</title>
        <authorList>
            <person name="Schaffert L."/>
            <person name="Albersmeier A."/>
            <person name="Kalinowski J."/>
            <person name="Ruckert C."/>
        </authorList>
    </citation>
    <scope>NUCLEOTIDE SEQUENCE [LARGE SCALE GENOMIC DNA]</scope>
    <source>
        <strain evidence="8 9">DSM 44953</strain>
    </source>
</reference>
<keyword evidence="2" id="KW-0813">Transport</keyword>
<dbReference type="PANTHER" id="PTHR42718">
    <property type="entry name" value="MAJOR FACILITATOR SUPERFAMILY MULTIDRUG TRANSPORTER MFSC"/>
    <property type="match status" value="1"/>
</dbReference>
<feature type="transmembrane region" description="Helical" evidence="6">
    <location>
        <begin position="438"/>
        <end position="461"/>
    </location>
</feature>
<comment type="subcellular location">
    <subcellularLocation>
        <location evidence="1">Cell membrane</location>
        <topology evidence="1">Multi-pass membrane protein</topology>
    </subcellularLocation>
</comment>
<evidence type="ECO:0000313" key="9">
    <source>
        <dbReference type="Proteomes" id="UP000031928"/>
    </source>
</evidence>
<feature type="transmembrane region" description="Helical" evidence="6">
    <location>
        <begin position="116"/>
        <end position="138"/>
    </location>
</feature>
<evidence type="ECO:0000256" key="3">
    <source>
        <dbReference type="ARBA" id="ARBA00022692"/>
    </source>
</evidence>
<dbReference type="PROSITE" id="PS00216">
    <property type="entry name" value="SUGAR_TRANSPORT_1"/>
    <property type="match status" value="1"/>
</dbReference>
<dbReference type="RefSeq" id="WP_042620464.1">
    <property type="nucleotide sequence ID" value="NZ_CP007790.1"/>
</dbReference>
<sequence>MSGIRKHQLSPESRRAVTVAVLTVLMAQLPINAVSVSLTTIAADTGAATAGLQWVQSIYILAMAAAVLSAGVIAENIGRRKIMVGALWLMALGSVLGGLASLAGEGLAMPVLWLGQAFAGLGGGALLPTTLGTIAMAVPDPRQRGPYMALWGAGTTADLAFGAVASGLILEFAPWGWIFVPTGLLAVVIALVTRRFLPAAPTSSPGLDVPGQLFAVLTVVGLIFGVIQGGAQGWFSVPALLGYLVFVVFLGLFIHRERTAAAPLMDLRIFRNPGFAAAGVAAMMALFSVVGVGFLLALFLGQARQLSPLGIASYIAFIPGTAFFAAPLVGRFLGRMRADVALSLALLLAALGTLLIGRTDETSAHLDVVWRLMIFGVSIAAMFASVATVAVNSVPLRQAAMAGATNTVLRQTGGALGPAVIGSIYATRLADGAAAADAFSSALLVTTVLLVAAGVLVLVAGNRRAAT</sequence>
<feature type="transmembrane region" description="Helical" evidence="6">
    <location>
        <begin position="408"/>
        <end position="426"/>
    </location>
</feature>
<keyword evidence="5 6" id="KW-0472">Membrane</keyword>
<dbReference type="GO" id="GO:0022857">
    <property type="term" value="F:transmembrane transporter activity"/>
    <property type="evidence" value="ECO:0007669"/>
    <property type="project" value="InterPro"/>
</dbReference>
<dbReference type="EMBL" id="CP007790">
    <property type="protein sequence ID" value="AJK67700.1"/>
    <property type="molecule type" value="Genomic_DNA"/>
</dbReference>
<dbReference type="Gene3D" id="1.20.1250.20">
    <property type="entry name" value="MFS general substrate transporter like domains"/>
    <property type="match status" value="2"/>
</dbReference>
<evidence type="ECO:0000256" key="2">
    <source>
        <dbReference type="ARBA" id="ARBA00022448"/>
    </source>
</evidence>
<name>A0A0B6TQ19_9CORY</name>
<feature type="transmembrane region" description="Helical" evidence="6">
    <location>
        <begin position="175"/>
        <end position="197"/>
    </location>
</feature>
<keyword evidence="9" id="KW-1185">Reference proteome</keyword>
<evidence type="ECO:0000313" key="8">
    <source>
        <dbReference type="EMBL" id="AJK67700.1"/>
    </source>
</evidence>
<dbReference type="InterPro" id="IPR020846">
    <property type="entry name" value="MFS_dom"/>
</dbReference>
<dbReference type="InterPro" id="IPR011701">
    <property type="entry name" value="MFS"/>
</dbReference>
<evidence type="ECO:0000259" key="7">
    <source>
        <dbReference type="PROSITE" id="PS50850"/>
    </source>
</evidence>
<dbReference type="KEGG" id="cmq:B840_00300"/>
<evidence type="ECO:0000256" key="4">
    <source>
        <dbReference type="ARBA" id="ARBA00022989"/>
    </source>
</evidence>
<dbReference type="PANTHER" id="PTHR42718:SF9">
    <property type="entry name" value="MAJOR FACILITATOR SUPERFAMILY MULTIDRUG TRANSPORTER MFSC"/>
    <property type="match status" value="1"/>
</dbReference>
<dbReference type="InterPro" id="IPR005829">
    <property type="entry name" value="Sugar_transporter_CS"/>
</dbReference>
<feature type="transmembrane region" description="Helical" evidence="6">
    <location>
        <begin position="53"/>
        <end position="74"/>
    </location>
</feature>
<feature type="transmembrane region" description="Helical" evidence="6">
    <location>
        <begin position="340"/>
        <end position="357"/>
    </location>
</feature>